<evidence type="ECO:0000313" key="5">
    <source>
        <dbReference type="Proteomes" id="UP000198356"/>
    </source>
</evidence>
<dbReference type="AlphaFoldDB" id="A0A239M1Q8"/>
<dbReference type="RefSeq" id="WP_089410006.1">
    <property type="nucleotide sequence ID" value="NZ_FZOU01000009.1"/>
</dbReference>
<keyword evidence="5" id="KW-1185">Reference proteome</keyword>
<dbReference type="PANTHER" id="PTHR43479:SF11">
    <property type="entry name" value="ACREF_ENVCD OPERON REPRESSOR-RELATED"/>
    <property type="match status" value="1"/>
</dbReference>
<keyword evidence="1 2" id="KW-0238">DNA-binding</keyword>
<dbReference type="GO" id="GO:0003677">
    <property type="term" value="F:DNA binding"/>
    <property type="evidence" value="ECO:0007669"/>
    <property type="project" value="UniProtKB-UniRule"/>
</dbReference>
<sequence length="228" mass="26137">MVDAKNIDQDGAGRFHRQKRGLATRKELLHSARFIFARDGFEVARIEEIALRAGKTRGAFYDHFKDKEDVFFAIFEENIDHDSAILTPLLLDLPTTEQRVAALAKYLSQLSEDRERTLLNLEFKLYAIRHPQDLRRLADLYGMMRLRSSIPELIPLLPQLDAAHAVPELPDFLAICAIMDGLSLNYLFDPDHMGSVEQARYLELCLAEALRREPGRTGMMHKETESKQ</sequence>
<accession>A0A239M1Q8</accession>
<name>A0A239M1Q8_9BACT</name>
<organism evidence="4 5">
    <name type="scientific">Granulicella rosea</name>
    <dbReference type="NCBI Taxonomy" id="474952"/>
    <lineage>
        <taxon>Bacteria</taxon>
        <taxon>Pseudomonadati</taxon>
        <taxon>Acidobacteriota</taxon>
        <taxon>Terriglobia</taxon>
        <taxon>Terriglobales</taxon>
        <taxon>Acidobacteriaceae</taxon>
        <taxon>Granulicella</taxon>
    </lineage>
</organism>
<dbReference type="InterPro" id="IPR036271">
    <property type="entry name" value="Tet_transcr_reg_TetR-rel_C_sf"/>
</dbReference>
<dbReference type="InterPro" id="IPR050624">
    <property type="entry name" value="HTH-type_Tx_Regulator"/>
</dbReference>
<gene>
    <name evidence="4" type="ORF">SAMN05421770_10921</name>
</gene>
<dbReference type="Pfam" id="PF00440">
    <property type="entry name" value="TetR_N"/>
    <property type="match status" value="1"/>
</dbReference>
<dbReference type="SUPFAM" id="SSF48498">
    <property type="entry name" value="Tetracyclin repressor-like, C-terminal domain"/>
    <property type="match status" value="1"/>
</dbReference>
<dbReference type="OrthoDB" id="114223at2"/>
<dbReference type="InterPro" id="IPR001647">
    <property type="entry name" value="HTH_TetR"/>
</dbReference>
<proteinExistence type="predicted"/>
<dbReference type="PROSITE" id="PS50977">
    <property type="entry name" value="HTH_TETR_2"/>
    <property type="match status" value="1"/>
</dbReference>
<reference evidence="4 5" key="1">
    <citation type="submission" date="2017-06" db="EMBL/GenBank/DDBJ databases">
        <authorList>
            <person name="Kim H.J."/>
            <person name="Triplett B.A."/>
        </authorList>
    </citation>
    <scope>NUCLEOTIDE SEQUENCE [LARGE SCALE GENOMIC DNA]</scope>
    <source>
        <strain evidence="4 5">DSM 18704</strain>
    </source>
</reference>
<evidence type="ECO:0000313" key="4">
    <source>
        <dbReference type="EMBL" id="SNT36242.1"/>
    </source>
</evidence>
<feature type="domain" description="HTH tetR-type" evidence="3">
    <location>
        <begin position="22"/>
        <end position="82"/>
    </location>
</feature>
<evidence type="ECO:0000259" key="3">
    <source>
        <dbReference type="PROSITE" id="PS50977"/>
    </source>
</evidence>
<evidence type="ECO:0000256" key="1">
    <source>
        <dbReference type="ARBA" id="ARBA00023125"/>
    </source>
</evidence>
<dbReference type="Gene3D" id="1.10.357.10">
    <property type="entry name" value="Tetracycline Repressor, domain 2"/>
    <property type="match status" value="1"/>
</dbReference>
<feature type="DNA-binding region" description="H-T-H motif" evidence="2">
    <location>
        <begin position="45"/>
        <end position="64"/>
    </location>
</feature>
<dbReference type="Proteomes" id="UP000198356">
    <property type="component" value="Unassembled WGS sequence"/>
</dbReference>
<evidence type="ECO:0000256" key="2">
    <source>
        <dbReference type="PROSITE-ProRule" id="PRU00335"/>
    </source>
</evidence>
<dbReference type="PRINTS" id="PR00455">
    <property type="entry name" value="HTHTETR"/>
</dbReference>
<dbReference type="EMBL" id="FZOU01000009">
    <property type="protein sequence ID" value="SNT36242.1"/>
    <property type="molecule type" value="Genomic_DNA"/>
</dbReference>
<dbReference type="InterPro" id="IPR009057">
    <property type="entry name" value="Homeodomain-like_sf"/>
</dbReference>
<dbReference type="SUPFAM" id="SSF46689">
    <property type="entry name" value="Homeodomain-like"/>
    <property type="match status" value="1"/>
</dbReference>
<dbReference type="PANTHER" id="PTHR43479">
    <property type="entry name" value="ACREF/ENVCD OPERON REPRESSOR-RELATED"/>
    <property type="match status" value="1"/>
</dbReference>
<protein>
    <submittedName>
        <fullName evidence="4">Transcriptional regulator, TetR family</fullName>
    </submittedName>
</protein>